<dbReference type="Pfam" id="PF04307">
    <property type="entry name" value="YdjM"/>
    <property type="match status" value="1"/>
</dbReference>
<dbReference type="RefSeq" id="WP_159764941.1">
    <property type="nucleotide sequence ID" value="NZ_WUUT01000006.1"/>
</dbReference>
<sequence length="180" mass="19412">MWPIGHASVAYLLYTFSTRSRFDEPPRHAPTLVLGVAALLPDLIDKPLAWQLGVLPGGRTLGHSLLVLGPLSLAGYAVADRIDARESGVAFALGLISHALLDVVPVFWEPTTPWEGLFWPLLASGPGPDEATPTVLGLLQNSLTAPYFYVEFLLLAAALYVWRVDGYPGLRPFAGRLTPA</sequence>
<dbReference type="OrthoDB" id="206308at2157"/>
<dbReference type="InterPro" id="IPR007404">
    <property type="entry name" value="YdjM-like"/>
</dbReference>
<organism evidence="1 2">
    <name type="scientific">Halovenus carboxidivorans</name>
    <dbReference type="NCBI Taxonomy" id="2692199"/>
    <lineage>
        <taxon>Archaea</taxon>
        <taxon>Methanobacteriati</taxon>
        <taxon>Methanobacteriota</taxon>
        <taxon>Stenosarchaea group</taxon>
        <taxon>Halobacteria</taxon>
        <taxon>Halobacteriales</taxon>
        <taxon>Haloarculaceae</taxon>
        <taxon>Halovenus</taxon>
    </lineage>
</organism>
<name>A0A6B0T3F7_9EURY</name>
<gene>
    <name evidence="1" type="ORF">GRX03_14485</name>
</gene>
<dbReference type="GO" id="GO:0016787">
    <property type="term" value="F:hydrolase activity"/>
    <property type="evidence" value="ECO:0007669"/>
    <property type="project" value="UniProtKB-KW"/>
</dbReference>
<keyword evidence="1" id="KW-0378">Hydrolase</keyword>
<proteinExistence type="predicted"/>
<dbReference type="EMBL" id="WUUT01000006">
    <property type="protein sequence ID" value="MXR52808.1"/>
    <property type="molecule type" value="Genomic_DNA"/>
</dbReference>
<dbReference type="Proteomes" id="UP000466535">
    <property type="component" value="Unassembled WGS sequence"/>
</dbReference>
<dbReference type="AlphaFoldDB" id="A0A6B0T3F7"/>
<reference evidence="1 2" key="1">
    <citation type="submission" date="2019-12" db="EMBL/GenBank/DDBJ databases">
        <title>Isolation and characterization of three novel carbon monoxide-oxidizing members of Halobacteria from salione crusts and soils.</title>
        <authorList>
            <person name="Myers M.R."/>
            <person name="King G.M."/>
        </authorList>
    </citation>
    <scope>NUCLEOTIDE SEQUENCE [LARGE SCALE GENOMIC DNA]</scope>
    <source>
        <strain evidence="1 2">WSH3</strain>
    </source>
</reference>
<evidence type="ECO:0000313" key="2">
    <source>
        <dbReference type="Proteomes" id="UP000466535"/>
    </source>
</evidence>
<protein>
    <submittedName>
        <fullName evidence="1">Metal-dependent hydrolase</fullName>
    </submittedName>
</protein>
<keyword evidence="2" id="KW-1185">Reference proteome</keyword>
<accession>A0A6B0T3F7</accession>
<evidence type="ECO:0000313" key="1">
    <source>
        <dbReference type="EMBL" id="MXR52808.1"/>
    </source>
</evidence>
<comment type="caution">
    <text evidence="1">The sequence shown here is derived from an EMBL/GenBank/DDBJ whole genome shotgun (WGS) entry which is preliminary data.</text>
</comment>